<comment type="function">
    <text evidence="7">Required for chromosome condensation and partitioning.</text>
</comment>
<dbReference type="GO" id="GO:0005524">
    <property type="term" value="F:ATP binding"/>
    <property type="evidence" value="ECO:0007669"/>
    <property type="project" value="UniProtKB-UniRule"/>
</dbReference>
<dbReference type="GO" id="GO:0005694">
    <property type="term" value="C:chromosome"/>
    <property type="evidence" value="ECO:0007669"/>
    <property type="project" value="InterPro"/>
</dbReference>
<proteinExistence type="inferred from homology"/>
<evidence type="ECO:0000256" key="6">
    <source>
        <dbReference type="ARBA" id="ARBA00023125"/>
    </source>
</evidence>
<dbReference type="GO" id="GO:0005737">
    <property type="term" value="C:cytoplasm"/>
    <property type="evidence" value="ECO:0007669"/>
    <property type="project" value="UniProtKB-SubCell"/>
</dbReference>
<keyword evidence="2 7" id="KW-0963">Cytoplasm</keyword>
<organism evidence="9 10">
    <name type="scientific">Heliophilum fasciatum</name>
    <dbReference type="NCBI Taxonomy" id="35700"/>
    <lineage>
        <taxon>Bacteria</taxon>
        <taxon>Bacillati</taxon>
        <taxon>Bacillota</taxon>
        <taxon>Clostridia</taxon>
        <taxon>Eubacteriales</taxon>
        <taxon>Heliobacteriaceae</taxon>
        <taxon>Heliophilum</taxon>
    </lineage>
</organism>
<feature type="coiled-coil region" evidence="7">
    <location>
        <begin position="262"/>
        <end position="289"/>
    </location>
</feature>
<dbReference type="InterPro" id="IPR024704">
    <property type="entry name" value="SMC"/>
</dbReference>
<name>A0A4V2SWT8_9FIRM</name>
<feature type="binding site" evidence="7">
    <location>
        <begin position="32"/>
        <end position="39"/>
    </location>
    <ligand>
        <name>ATP</name>
        <dbReference type="ChEBI" id="CHEBI:30616"/>
    </ligand>
</feature>
<evidence type="ECO:0000256" key="3">
    <source>
        <dbReference type="ARBA" id="ARBA00022741"/>
    </source>
</evidence>
<comment type="subunit">
    <text evidence="7">Homodimer.</text>
</comment>
<dbReference type="InterPro" id="IPR003395">
    <property type="entry name" value="RecF/RecN/SMC_N"/>
</dbReference>
<dbReference type="InterPro" id="IPR036277">
    <property type="entry name" value="SMC_hinge_sf"/>
</dbReference>
<dbReference type="Gene3D" id="3.30.70.1620">
    <property type="match status" value="1"/>
</dbReference>
<dbReference type="GO" id="GO:0003677">
    <property type="term" value="F:DNA binding"/>
    <property type="evidence" value="ECO:0007669"/>
    <property type="project" value="UniProtKB-UniRule"/>
</dbReference>
<dbReference type="InterPro" id="IPR011890">
    <property type="entry name" value="SMC_prok"/>
</dbReference>
<dbReference type="SUPFAM" id="SSF75553">
    <property type="entry name" value="Smc hinge domain"/>
    <property type="match status" value="1"/>
</dbReference>
<sequence>MALKRIEINGFKSFADKTEIVLAPGVTVVVGPNGSGKSNISDAVRWVLGEQSPRSLRGAKMEDVIFAGTDRRRPVGMAEVSITLDNEAGLLPVDFREVTVTRRVYRSGESEYLLNRRACRLKDLHDLFADTGLGKEGLSIIGQGRVDEVLSSRPEERRALIEEAAGIVRYRNRKREAVKKMEETKGHLMRLNDILTELAGQTEAVTEQAGRARRFLELDQRRAKWELSLCIADEEEITGRLQAQLAEVEKMTAALWAKQASLSGLDAQEEELAAALKQAEEVATAARQAVHEQTEIVLELQRSLDVVRERQHGLVANQELQERELAKANIAEAELLERQASLEEQEQGTTENLLIAEREVKAGLAATSAQRAALTSAEQTVETDRQLLFSLAQQLAQLRNAVHDVELAWTRCEAGSQRVEAALTEAVEQRSRLSAALETADACLATLGQQQREGEEARAALRQHLEVNARRLRDGEQEHTQTLRRWQETTARQKALDAMDKAHEGFALGVREILDRLRENHRALRGIHGVVADLITVPVGLEVAIEVALGGGMQNLVVADDDAAQRGIAHLKQVRKGRATFLPLTSLRPSSGPNGAILQSPGVLGCAADLVSSEERFLPALRFLLGRTIVMQDLPSALALARQTGHQWRIVTVEGELLQPGGSVTGGSLGQRGGQTFLRRRELQELAEREKDLAATVKALSQERQAIEAEQQSLQQQLQEREKTMQELLLTYRQQEAEKAQLQQQYQQALWQEEARRGEAAMLQAEREQLAQARQEATAALAAKQAENEAVELRRETERQRLEQLRASGDRDRERLAEWQMTLARVQAEIKGIEAARATLQGEWERLRAQKDEKATSCRQLTEAIEKCRQEIAQLEAKHASAMLVEREREAVAGQAREKQHHLQELLNGVAQQRRPLAAEVATLRDALHQAEVKAARQEAEVTAIRGKLQDSLGVSLEEARGQAERTVDRRTMQKSLALARDAIQQLGPVNLLAIEEEERLQGRYSFLVQQQADLLAAKDTLEQVIREMEAIMIKRFREAFAQINRQFGSVFTDLFHGGQAELVLTNPDDLLETGVDIIAQPPGKKRVFLSLLSGGERAMTAIALLFSLLIVRPSPFCVLDEIEAALDEVNVHRFGRYLKTLATQSQFIVISHRKGTMEAADYLYGVTQEEAGISRLISVKLSESGKNEGDRG</sequence>
<dbReference type="InterPro" id="IPR027417">
    <property type="entry name" value="P-loop_NTPase"/>
</dbReference>
<dbReference type="CDD" id="cd03278">
    <property type="entry name" value="ABC_SMC_barmotin"/>
    <property type="match status" value="2"/>
</dbReference>
<dbReference type="Gene3D" id="1.20.1060.20">
    <property type="match status" value="1"/>
</dbReference>
<comment type="subcellular location">
    <subcellularLocation>
        <location evidence="1 7">Cytoplasm</location>
    </subcellularLocation>
</comment>
<dbReference type="GO" id="GO:0016887">
    <property type="term" value="F:ATP hydrolysis activity"/>
    <property type="evidence" value="ECO:0007669"/>
    <property type="project" value="InterPro"/>
</dbReference>
<dbReference type="SUPFAM" id="SSF52540">
    <property type="entry name" value="P-loop containing nucleoside triphosphate hydrolases"/>
    <property type="match status" value="1"/>
</dbReference>
<gene>
    <name evidence="7" type="primary">smc</name>
    <name evidence="9" type="ORF">EDD73_11620</name>
</gene>
<dbReference type="AlphaFoldDB" id="A0A4V2SWT8"/>
<comment type="caution">
    <text evidence="9">The sequence shown here is derived from an EMBL/GenBank/DDBJ whole genome shotgun (WGS) entry which is preliminary data.</text>
</comment>
<feature type="coiled-coil region" evidence="7">
    <location>
        <begin position="683"/>
        <end position="885"/>
    </location>
</feature>
<evidence type="ECO:0000256" key="1">
    <source>
        <dbReference type="ARBA" id="ARBA00004496"/>
    </source>
</evidence>
<accession>A0A4V2SWT8</accession>
<dbReference type="GO" id="GO:0007059">
    <property type="term" value="P:chromosome segregation"/>
    <property type="evidence" value="ECO:0007669"/>
    <property type="project" value="UniProtKB-UniRule"/>
</dbReference>
<dbReference type="HAMAP" id="MF_01894">
    <property type="entry name" value="Smc_prok"/>
    <property type="match status" value="1"/>
</dbReference>
<evidence type="ECO:0000256" key="2">
    <source>
        <dbReference type="ARBA" id="ARBA00022490"/>
    </source>
</evidence>
<evidence type="ECO:0000256" key="7">
    <source>
        <dbReference type="HAMAP-Rule" id="MF_01894"/>
    </source>
</evidence>
<dbReference type="PANTHER" id="PTHR43977">
    <property type="entry name" value="STRUCTURAL MAINTENANCE OF CHROMOSOMES PROTEIN 3"/>
    <property type="match status" value="1"/>
</dbReference>
<dbReference type="Pfam" id="PF06470">
    <property type="entry name" value="SMC_hinge"/>
    <property type="match status" value="1"/>
</dbReference>
<dbReference type="Pfam" id="PF02463">
    <property type="entry name" value="SMC_N"/>
    <property type="match status" value="1"/>
</dbReference>
<dbReference type="EMBL" id="SLXT01000016">
    <property type="protein sequence ID" value="TCP63676.1"/>
    <property type="molecule type" value="Genomic_DNA"/>
</dbReference>
<evidence type="ECO:0000313" key="10">
    <source>
        <dbReference type="Proteomes" id="UP000294813"/>
    </source>
</evidence>
<keyword evidence="4 7" id="KW-0067">ATP-binding</keyword>
<dbReference type="Gene3D" id="3.40.50.300">
    <property type="entry name" value="P-loop containing nucleotide triphosphate hydrolases"/>
    <property type="match status" value="2"/>
</dbReference>
<dbReference type="GO" id="GO:0007062">
    <property type="term" value="P:sister chromatid cohesion"/>
    <property type="evidence" value="ECO:0007669"/>
    <property type="project" value="InterPro"/>
</dbReference>
<dbReference type="NCBIfam" id="TIGR02168">
    <property type="entry name" value="SMC_prok_B"/>
    <property type="match status" value="1"/>
</dbReference>
<dbReference type="SMART" id="SM00968">
    <property type="entry name" value="SMC_hinge"/>
    <property type="match status" value="1"/>
</dbReference>
<protein>
    <recommendedName>
        <fullName evidence="7">Chromosome partition protein Smc</fullName>
    </recommendedName>
</protein>
<evidence type="ECO:0000256" key="4">
    <source>
        <dbReference type="ARBA" id="ARBA00022840"/>
    </source>
</evidence>
<feature type="coiled-coil region" evidence="7">
    <location>
        <begin position="316"/>
        <end position="345"/>
    </location>
</feature>
<comment type="domain">
    <text evidence="7">Contains large globular domains required for ATP hydrolysis at each terminus and a third globular domain forming a flexible hinge near the middle of the molecule. These domains are separated by coiled-coil structures.</text>
</comment>
<dbReference type="FunFam" id="3.40.50.300:FF:000984">
    <property type="entry name" value="Chromosome partition protein Smc"/>
    <property type="match status" value="1"/>
</dbReference>
<keyword evidence="3 7" id="KW-0547">Nucleotide-binding</keyword>
<comment type="similarity">
    <text evidence="7">Belongs to the SMC family.</text>
</comment>
<dbReference type="RefSeq" id="WP_131919515.1">
    <property type="nucleotide sequence ID" value="NZ_JAOQNU010000015.1"/>
</dbReference>
<evidence type="ECO:0000256" key="5">
    <source>
        <dbReference type="ARBA" id="ARBA00023054"/>
    </source>
</evidence>
<evidence type="ECO:0000313" key="9">
    <source>
        <dbReference type="EMBL" id="TCP63676.1"/>
    </source>
</evidence>
<reference evidence="9 10" key="1">
    <citation type="submission" date="2019-03" db="EMBL/GenBank/DDBJ databases">
        <title>Genomic Encyclopedia of Type Strains, Phase IV (KMG-IV): sequencing the most valuable type-strain genomes for metagenomic binning, comparative biology and taxonomic classification.</title>
        <authorList>
            <person name="Goeker M."/>
        </authorList>
    </citation>
    <scope>NUCLEOTIDE SEQUENCE [LARGE SCALE GENOMIC DNA]</scope>
    <source>
        <strain evidence="9 10">DSM 11170</strain>
    </source>
</reference>
<keyword evidence="5 7" id="KW-0175">Coiled coil</keyword>
<feature type="domain" description="SMC hinge" evidence="8">
    <location>
        <begin position="525"/>
        <end position="641"/>
    </location>
</feature>
<keyword evidence="6 7" id="KW-0238">DNA-binding</keyword>
<dbReference type="GO" id="GO:0006260">
    <property type="term" value="P:DNA replication"/>
    <property type="evidence" value="ECO:0007669"/>
    <property type="project" value="UniProtKB-UniRule"/>
</dbReference>
<dbReference type="PIRSF" id="PIRSF005719">
    <property type="entry name" value="SMC"/>
    <property type="match status" value="1"/>
</dbReference>
<dbReference type="Gene3D" id="6.10.140.1720">
    <property type="match status" value="1"/>
</dbReference>
<dbReference type="FunFam" id="3.40.50.300:FF:000901">
    <property type="entry name" value="Chromosome partition protein Smc"/>
    <property type="match status" value="1"/>
</dbReference>
<keyword evidence="10" id="KW-1185">Reference proteome</keyword>
<dbReference type="Proteomes" id="UP000294813">
    <property type="component" value="Unassembled WGS sequence"/>
</dbReference>
<dbReference type="GO" id="GO:0030261">
    <property type="term" value="P:chromosome condensation"/>
    <property type="evidence" value="ECO:0007669"/>
    <property type="project" value="InterPro"/>
</dbReference>
<dbReference type="OrthoDB" id="9808768at2"/>
<evidence type="ECO:0000259" key="8">
    <source>
        <dbReference type="SMART" id="SM00968"/>
    </source>
</evidence>
<dbReference type="InterPro" id="IPR010935">
    <property type="entry name" value="SMC_hinge"/>
</dbReference>